<accession>A0A562SMI0</accession>
<protein>
    <recommendedName>
        <fullName evidence="3">Pyruvate ferredoxin oxidoreductase</fullName>
    </recommendedName>
</protein>
<sequence length="162" mass="19209">MYMDYNKIRALLEKYWEADTSLEEEALLRRFFVTHRDALPEDLREAAPLFSYFQAESEKELPALPDDRILPLRRARPWQHWMKYAAMLLLLAGVGYSVQQFRQKQQQLDLSAWQQDTFTDPEKAYRETEKALELLARNLNKGTSQVEKLSYFNEATEKVKND</sequence>
<dbReference type="Proteomes" id="UP000316778">
    <property type="component" value="Unassembled WGS sequence"/>
</dbReference>
<evidence type="ECO:0000313" key="2">
    <source>
        <dbReference type="Proteomes" id="UP000316778"/>
    </source>
</evidence>
<dbReference type="EMBL" id="VLLG01000006">
    <property type="protein sequence ID" value="TWI82383.1"/>
    <property type="molecule type" value="Genomic_DNA"/>
</dbReference>
<name>A0A562SMI0_CHIJA</name>
<comment type="caution">
    <text evidence="1">The sequence shown here is derived from an EMBL/GenBank/DDBJ whole genome shotgun (WGS) entry which is preliminary data.</text>
</comment>
<evidence type="ECO:0008006" key="3">
    <source>
        <dbReference type="Google" id="ProtNLM"/>
    </source>
</evidence>
<keyword evidence="2" id="KW-1185">Reference proteome</keyword>
<reference evidence="1 2" key="1">
    <citation type="journal article" date="2013" name="Stand. Genomic Sci.">
        <title>Genomic Encyclopedia of Type Strains, Phase I: The one thousand microbial genomes (KMG-I) project.</title>
        <authorList>
            <person name="Kyrpides N.C."/>
            <person name="Woyke T."/>
            <person name="Eisen J.A."/>
            <person name="Garrity G."/>
            <person name="Lilburn T.G."/>
            <person name="Beck B.J."/>
            <person name="Whitman W.B."/>
            <person name="Hugenholtz P."/>
            <person name="Klenk H.P."/>
        </authorList>
    </citation>
    <scope>NUCLEOTIDE SEQUENCE [LARGE SCALE GENOMIC DNA]</scope>
    <source>
        <strain evidence="1 2">DSM 13484</strain>
    </source>
</reference>
<evidence type="ECO:0000313" key="1">
    <source>
        <dbReference type="EMBL" id="TWI82383.1"/>
    </source>
</evidence>
<dbReference type="AlphaFoldDB" id="A0A562SMI0"/>
<proteinExistence type="predicted"/>
<gene>
    <name evidence="1" type="ORF">LX66_4955</name>
</gene>
<organism evidence="1 2">
    <name type="scientific">Chitinophaga japonensis</name>
    <name type="common">Flexibacter japonensis</name>
    <dbReference type="NCBI Taxonomy" id="104662"/>
    <lineage>
        <taxon>Bacteria</taxon>
        <taxon>Pseudomonadati</taxon>
        <taxon>Bacteroidota</taxon>
        <taxon>Chitinophagia</taxon>
        <taxon>Chitinophagales</taxon>
        <taxon>Chitinophagaceae</taxon>
        <taxon>Chitinophaga</taxon>
    </lineage>
</organism>